<dbReference type="InterPro" id="IPR036249">
    <property type="entry name" value="Thioredoxin-like_sf"/>
</dbReference>
<organism evidence="1 2">
    <name type="scientific">Afipia felis</name>
    <name type="common">Cat scratch disease bacillus</name>
    <dbReference type="NCBI Taxonomy" id="1035"/>
    <lineage>
        <taxon>Bacteria</taxon>
        <taxon>Pseudomonadati</taxon>
        <taxon>Pseudomonadota</taxon>
        <taxon>Alphaproteobacteria</taxon>
        <taxon>Hyphomicrobiales</taxon>
        <taxon>Nitrobacteraceae</taxon>
        <taxon>Afipia</taxon>
    </lineage>
</organism>
<comment type="caution">
    <text evidence="1">The sequence shown here is derived from an EMBL/GenBank/DDBJ whole genome shotgun (WGS) entry which is preliminary data.</text>
</comment>
<evidence type="ECO:0000313" key="2">
    <source>
        <dbReference type="Proteomes" id="UP000035762"/>
    </source>
</evidence>
<dbReference type="STRING" id="1035.BN961_02560"/>
<gene>
    <name evidence="1" type="primary">dsbD_1</name>
    <name evidence="1" type="ORF">BN961_02560</name>
</gene>
<proteinExistence type="predicted"/>
<dbReference type="OrthoDB" id="9811036at2"/>
<accession>A0A090MU06</accession>
<reference evidence="1 2" key="1">
    <citation type="journal article" date="2014" name="Genome Announc.">
        <title>Genome Sequence of Afipia felis Strain 76713, Isolated in Hospital Water Using an Amoeba Co-Culture Procedure.</title>
        <authorList>
            <person name="Benamar S."/>
            <person name="La Scola B."/>
            <person name="Croce O."/>
        </authorList>
    </citation>
    <scope>NUCLEOTIDE SEQUENCE [LARGE SCALE GENOMIC DNA]</scope>
    <source>
        <strain evidence="1 2">76713</strain>
    </source>
</reference>
<evidence type="ECO:0000313" key="1">
    <source>
        <dbReference type="EMBL" id="CEG09139.1"/>
    </source>
</evidence>
<dbReference type="Gene3D" id="3.40.30.10">
    <property type="entry name" value="Glutaredoxin"/>
    <property type="match status" value="1"/>
</dbReference>
<dbReference type="EMBL" id="CCAZ020000001">
    <property type="protein sequence ID" value="CEG09139.1"/>
    <property type="molecule type" value="Genomic_DNA"/>
</dbReference>
<dbReference type="Proteomes" id="UP000035762">
    <property type="component" value="Unassembled WGS sequence"/>
</dbReference>
<protein>
    <submittedName>
        <fullName evidence="1">Thiol:disulfide interchange protein DsbD</fullName>
    </submittedName>
</protein>
<dbReference type="SUPFAM" id="SSF52833">
    <property type="entry name" value="Thioredoxin-like"/>
    <property type="match status" value="1"/>
</dbReference>
<dbReference type="Pfam" id="PF13899">
    <property type="entry name" value="Thioredoxin_7"/>
    <property type="match status" value="1"/>
</dbReference>
<sequence>MLRLGFARAAVIARGVKIGPISSIEGYGAALRTSSTISRFALVEIGADWCEFCQIITERILPNPEVAELLAQMALIRIDVTSMSESNKKLLTSLAVDGPPTVFVSDTHTGREYPKTRSVGSFDAESLITRLQHFAR</sequence>
<dbReference type="AlphaFoldDB" id="A0A090MU06"/>
<name>A0A090MU06_AFIFE</name>
<keyword evidence="2" id="KW-1185">Reference proteome</keyword>